<protein>
    <submittedName>
        <fullName evidence="1">Uncharacterized protein</fullName>
    </submittedName>
</protein>
<dbReference type="AlphaFoldDB" id="D0DVX8"/>
<organism evidence="1">
    <name type="scientific">Limosilactobacillus fermentum 28-3-CHN</name>
    <dbReference type="NCBI Taxonomy" id="575599"/>
    <lineage>
        <taxon>Bacteria</taxon>
        <taxon>Bacillati</taxon>
        <taxon>Bacillota</taxon>
        <taxon>Bacilli</taxon>
        <taxon>Lactobacillales</taxon>
        <taxon>Lactobacillaceae</taxon>
        <taxon>Limosilactobacillus</taxon>
    </lineage>
</organism>
<gene>
    <name evidence="1" type="ORF">HMPREF0513_01817</name>
</gene>
<dbReference type="HOGENOM" id="CLU_2825642_0_0_9"/>
<name>D0DVX8_LIMFE</name>
<sequence length="66" mass="7592">MGCPRWSDNEEVEIMITVYLNDHGADYIELQTLVIKDDWAHGVDTDGRDIHIPLTSILYIEEDSDD</sequence>
<dbReference type="Proteomes" id="UP000004920">
    <property type="component" value="Unassembled WGS sequence"/>
</dbReference>
<dbReference type="EMBL" id="GG704709">
    <property type="protein sequence ID" value="EEX24814.1"/>
    <property type="molecule type" value="Genomic_DNA"/>
</dbReference>
<accession>D0DVX8</accession>
<proteinExistence type="predicted"/>
<evidence type="ECO:0000313" key="1">
    <source>
        <dbReference type="EMBL" id="EEX24814.1"/>
    </source>
</evidence>
<reference evidence="1" key="1">
    <citation type="submission" date="2009-08" db="EMBL/GenBank/DDBJ databases">
        <title>The Genome Sequence of Lactobacillus fermentum 28-3-CHN.</title>
        <authorList>
            <consortium name="The Broad Institute Genome Sequencing Platform"/>
            <person name="Ward D."/>
            <person name="Feldgarden M."/>
            <person name="Earl A."/>
            <person name="Young S.K."/>
            <person name="Zeng Q."/>
            <person name="Koehrsen M."/>
            <person name="Alvarado L."/>
            <person name="Berlin A."/>
            <person name="Bochicchio J."/>
            <person name="Borenstein D."/>
            <person name="Chapman S.B."/>
            <person name="Chen Z."/>
            <person name="Engels R."/>
            <person name="Freedman E."/>
            <person name="Gellesch M."/>
            <person name="Goldberg J."/>
            <person name="Griggs A."/>
            <person name="Gujja S."/>
            <person name="Heilman E."/>
            <person name="Heiman D."/>
            <person name="Hepburn T."/>
            <person name="Howarth C."/>
            <person name="Jen D."/>
            <person name="Larson L."/>
            <person name="Lewis B."/>
            <person name="Mehta T."/>
            <person name="Park D."/>
            <person name="Pearson M."/>
            <person name="Roberts A."/>
            <person name="Saif S."/>
            <person name="Shea T."/>
            <person name="Shenoy N."/>
            <person name="Sisk P."/>
            <person name="Stolte C."/>
            <person name="Sykes S."/>
            <person name="Thomson T."/>
            <person name="Walk T."/>
            <person name="White J."/>
            <person name="Yandava C."/>
            <person name="Liu Y."/>
            <person name="Xu Q."/>
            <person name="Haas B."/>
            <person name="Nusbaum C."/>
            <person name="Birren B."/>
        </authorList>
    </citation>
    <scope>NUCLEOTIDE SEQUENCE</scope>
    <source>
        <strain evidence="1">28-3-CHN</strain>
    </source>
</reference>